<dbReference type="InterPro" id="IPR006521">
    <property type="entry name" value="Tail_protein_I"/>
</dbReference>
<proteinExistence type="predicted"/>
<evidence type="ECO:0000313" key="2">
    <source>
        <dbReference type="Proteomes" id="UP001231941"/>
    </source>
</evidence>
<organism evidence="1 2">
    <name type="scientific">Chengkuizengella axinellae</name>
    <dbReference type="NCBI Taxonomy" id="3064388"/>
    <lineage>
        <taxon>Bacteria</taxon>
        <taxon>Bacillati</taxon>
        <taxon>Bacillota</taxon>
        <taxon>Bacilli</taxon>
        <taxon>Bacillales</taxon>
        <taxon>Paenibacillaceae</taxon>
        <taxon>Chengkuizengella</taxon>
    </lineage>
</organism>
<evidence type="ECO:0000313" key="1">
    <source>
        <dbReference type="EMBL" id="MDP5277134.1"/>
    </source>
</evidence>
<dbReference type="Proteomes" id="UP001231941">
    <property type="component" value="Unassembled WGS sequence"/>
</dbReference>
<comment type="caution">
    <text evidence="1">The sequence shown here is derived from an EMBL/GenBank/DDBJ whole genome shotgun (WGS) entry which is preliminary data.</text>
</comment>
<dbReference type="RefSeq" id="WP_305994435.1">
    <property type="nucleotide sequence ID" value="NZ_JAVAMP010000026.1"/>
</dbReference>
<name>A0ABT9J6C0_9BACL</name>
<sequence length="183" mass="20613">MNLLDVLPPNLLHDVKVHAAAQAIDSQIQQINDVIPKLLLYKNIDLQSEAMIDELAKEENVDFYDPSSPVEVKRELVKNSAAWHRRKGTASVIEEVVKAAFDDAVVSEWYEYGGAPYHFRVTTRKVVSDPNKLIELAKIINSVKRNSAWLEALEIARDTTQSVYVGTAIHTRRNVTVYQEGVS</sequence>
<protein>
    <submittedName>
        <fullName evidence="1">Phage tail protein I</fullName>
    </submittedName>
</protein>
<dbReference type="NCBIfam" id="TIGR01634">
    <property type="entry name" value="tail_P2_I"/>
    <property type="match status" value="1"/>
</dbReference>
<accession>A0ABT9J6C0</accession>
<dbReference type="Pfam" id="PF09684">
    <property type="entry name" value="Tail_P2_I"/>
    <property type="match status" value="1"/>
</dbReference>
<reference evidence="1 2" key="1">
    <citation type="submission" date="2023-08" db="EMBL/GenBank/DDBJ databases">
        <authorList>
            <person name="Park J.-S."/>
        </authorList>
    </citation>
    <scope>NUCLEOTIDE SEQUENCE [LARGE SCALE GENOMIC DNA]</scope>
    <source>
        <strain evidence="1 2">2205SS18-9</strain>
    </source>
</reference>
<dbReference type="EMBL" id="JAVAMP010000026">
    <property type="protein sequence ID" value="MDP5277134.1"/>
    <property type="molecule type" value="Genomic_DNA"/>
</dbReference>
<keyword evidence="2" id="KW-1185">Reference proteome</keyword>
<gene>
    <name evidence="1" type="ORF">Q5Y73_23850</name>
</gene>